<feature type="domain" description="Arrestin C-terminal-like" evidence="4">
    <location>
        <begin position="736"/>
        <end position="888"/>
    </location>
</feature>
<keyword evidence="2" id="KW-0716">Sensory transduction</keyword>
<dbReference type="EnsemblMetazoa" id="AQUA007215-RA">
    <property type="protein sequence ID" value="AQUA007215-PA"/>
    <property type="gene ID" value="AQUA007215"/>
</dbReference>
<dbReference type="InterPro" id="IPR011022">
    <property type="entry name" value="Arrestin_C-like"/>
</dbReference>
<dbReference type="GO" id="GO:0015031">
    <property type="term" value="P:protein transport"/>
    <property type="evidence" value="ECO:0007669"/>
    <property type="project" value="TreeGrafter"/>
</dbReference>
<evidence type="ECO:0000259" key="4">
    <source>
        <dbReference type="SMART" id="SM01017"/>
    </source>
</evidence>
<organism evidence="5 6">
    <name type="scientific">Anopheles quadriannulatus</name>
    <name type="common">Mosquito</name>
    <dbReference type="NCBI Taxonomy" id="34691"/>
    <lineage>
        <taxon>Eukaryota</taxon>
        <taxon>Metazoa</taxon>
        <taxon>Ecdysozoa</taxon>
        <taxon>Arthropoda</taxon>
        <taxon>Hexapoda</taxon>
        <taxon>Insecta</taxon>
        <taxon>Pterygota</taxon>
        <taxon>Neoptera</taxon>
        <taxon>Endopterygota</taxon>
        <taxon>Diptera</taxon>
        <taxon>Nematocera</taxon>
        <taxon>Culicoidea</taxon>
        <taxon>Culicidae</taxon>
        <taxon>Anophelinae</taxon>
        <taxon>Anopheles</taxon>
    </lineage>
</organism>
<reference evidence="5" key="1">
    <citation type="submission" date="2020-05" db="UniProtKB">
        <authorList>
            <consortium name="EnsemblMetazoa"/>
        </authorList>
    </citation>
    <scope>IDENTIFICATION</scope>
    <source>
        <strain evidence="5">SANGQUA</strain>
    </source>
</reference>
<evidence type="ECO:0000256" key="2">
    <source>
        <dbReference type="ARBA" id="ARBA00022606"/>
    </source>
</evidence>
<evidence type="ECO:0000256" key="1">
    <source>
        <dbReference type="ARBA" id="ARBA00005298"/>
    </source>
</evidence>
<dbReference type="InterPro" id="IPR014752">
    <property type="entry name" value="Arrestin-like_C"/>
</dbReference>
<dbReference type="STRING" id="34691.A0A182XBL9"/>
<dbReference type="PANTHER" id="PTHR11188">
    <property type="entry name" value="ARRESTIN DOMAIN CONTAINING PROTEIN"/>
    <property type="match status" value="1"/>
</dbReference>
<sequence length="1159" mass="127107">MPEASQCQIRFDNNPCGVYFPGQSLSGYVELRVLEAFKVKGVSLQIKGFAEVKWSESSGTGKSRRTVHYHGRQDYINTVTYLQGSPEGNPFDIAPGTHTYRFGCLLPPNLPTSFEGQHGHIRYTVRVVLHRPWKVDPTYKVGFTVLRHVNLNENALTLAMPCKLELQKVFCCGPCASDPLHISAQLPIGGYVPGQTIAVRIEASNRSKKRVSEFSTKLLKNVCYISQTPYSRVKLEPEVVAEVRCPGVGAGEQGTWDQYLAIPALPSTSNQCQVLTLGYEVEVEGKIPGPNINPRVRIPITLGTVPLAAHAIPRMETNYRLEAHPVPEATVSAPVPAAQEPSAPPVPYDQLKPVTQVTGSVPNDQLQMPDPECHIRFDNNPYGVYLAGQTLAGQVELRLTEILSVIGISLRLDGLTEIEWSEVIESATGHQPSGSRKTARYHGQQTLLNSTSFLCGSSVGPVRDLAIGTHTYHFSCELPAHLPTSFEGYHARIRYTAKVSVHRTKARVDPIGQASFTVLRHLNLNEHGEVLLLPAKSELTKVFCCGPCSSEPLYISAQIARCGYIPGQTIVMKIDAVNRSRTTVTEFRVKLVQKLCYSSQQPAVETRTDALVVAESRCSGVTSGEVVKHQQNLLIPAVPPTYTDGAPLFSVNYELEVEARVTGPNISPRLAMPITIGTIALEQAVPKEKLKPLTKPPWDPFSSQHYTDIIGTRIPIGNAVRHRWVLSYVGENGRGRMGLKDCTIELDNPYNTYYAGQTVNGRVTFTFDSPKKIRGIVIKFAGEAETKWSETETKTDPNGKQYESTTNLTGQEEYFQIQYYLLGGKNAAESELPAGMHTYPFTCALPPTLPSSFEGEWGFVRYTVKVTLDRPWKFDQDIKMAFTVISPVDLNLNPRVKDPFKLELEKKFCCFCCASGPLSLIVHVPVTGFVSGQSVPVTIECDNASNVGVEKITINLRKLLAFHVHTPRRETKRKKELVTTISMGPVEAGNSQTWQQFLQIPPLPPSNLVNCGIIDVDYDIKVVAEATGMHANLDGNIPIVLGTVPLESFQAPPPYTDNPPVSSDIIATETDPSMLPTQPVSPASPPSNGAGGALGWNVGDNKAYPNIPPPTFAETSYKAPTISGKNDSEFTRIVGGIEYAPRYPTYAFTPSAPPPPPNY</sequence>
<keyword evidence="6" id="KW-1185">Reference proteome</keyword>
<dbReference type="VEuPathDB" id="VectorBase:AQUA007215"/>
<feature type="region of interest" description="Disordered" evidence="3">
    <location>
        <begin position="1074"/>
        <end position="1096"/>
    </location>
</feature>
<proteinExistence type="inferred from homology"/>
<dbReference type="InterPro" id="IPR011021">
    <property type="entry name" value="Arrestin-like_N"/>
</dbReference>
<dbReference type="Pfam" id="PF02752">
    <property type="entry name" value="Arrestin_C"/>
    <property type="match status" value="3"/>
</dbReference>
<evidence type="ECO:0000313" key="6">
    <source>
        <dbReference type="Proteomes" id="UP000076407"/>
    </source>
</evidence>
<dbReference type="PANTHER" id="PTHR11188:SF176">
    <property type="entry name" value="ARRESTIN DOMAIN-CONTAINING PROTEIN 1"/>
    <property type="match status" value="1"/>
</dbReference>
<dbReference type="Gene3D" id="2.60.40.640">
    <property type="match status" value="6"/>
</dbReference>
<dbReference type="Proteomes" id="UP000076407">
    <property type="component" value="Unassembled WGS sequence"/>
</dbReference>
<comment type="similarity">
    <text evidence="1">Belongs to the arrestin family.</text>
</comment>
<dbReference type="SUPFAM" id="SSF81296">
    <property type="entry name" value="E set domains"/>
    <property type="match status" value="6"/>
</dbReference>
<accession>A0A182XBL9</accession>
<feature type="domain" description="Arrestin C-terminal-like" evidence="4">
    <location>
        <begin position="549"/>
        <end position="681"/>
    </location>
</feature>
<feature type="domain" description="Arrestin C-terminal-like" evidence="4">
    <location>
        <begin position="914"/>
        <end position="1046"/>
    </location>
</feature>
<dbReference type="InterPro" id="IPR050357">
    <property type="entry name" value="Arrestin_domain-protein"/>
</dbReference>
<evidence type="ECO:0000256" key="3">
    <source>
        <dbReference type="SAM" id="MobiDB-lite"/>
    </source>
</evidence>
<dbReference type="Pfam" id="PF00339">
    <property type="entry name" value="Arrestin_N"/>
    <property type="match status" value="3"/>
</dbReference>
<dbReference type="AlphaFoldDB" id="A0A182XBL9"/>
<feature type="domain" description="Arrestin C-terminal-like" evidence="4">
    <location>
        <begin position="176"/>
        <end position="307"/>
    </location>
</feature>
<protein>
    <recommendedName>
        <fullName evidence="4">Arrestin C-terminal-like domain-containing protein</fullName>
    </recommendedName>
</protein>
<dbReference type="SMART" id="SM01017">
    <property type="entry name" value="Arrestin_C"/>
    <property type="match status" value="4"/>
</dbReference>
<dbReference type="InterPro" id="IPR014756">
    <property type="entry name" value="Ig_E-set"/>
</dbReference>
<name>A0A182XBL9_ANOQN</name>
<dbReference type="GO" id="GO:0005737">
    <property type="term" value="C:cytoplasm"/>
    <property type="evidence" value="ECO:0007669"/>
    <property type="project" value="TreeGrafter"/>
</dbReference>
<evidence type="ECO:0000313" key="5">
    <source>
        <dbReference type="EnsemblMetazoa" id="AQUA007215-PA"/>
    </source>
</evidence>